<evidence type="ECO:0000256" key="3">
    <source>
        <dbReference type="SAM" id="MobiDB-lite"/>
    </source>
</evidence>
<organism evidence="5 6">
    <name type="scientific">Ophiocordyceps sinensis</name>
    <dbReference type="NCBI Taxonomy" id="72228"/>
    <lineage>
        <taxon>Eukaryota</taxon>
        <taxon>Fungi</taxon>
        <taxon>Dikarya</taxon>
        <taxon>Ascomycota</taxon>
        <taxon>Pezizomycotina</taxon>
        <taxon>Sordariomycetes</taxon>
        <taxon>Hypocreomycetidae</taxon>
        <taxon>Hypocreales</taxon>
        <taxon>Ophiocordycipitaceae</taxon>
        <taxon>Ophiocordyceps</taxon>
    </lineage>
</organism>
<dbReference type="SUPFAM" id="SSF51735">
    <property type="entry name" value="NAD(P)-binding Rossmann-fold domains"/>
    <property type="match status" value="1"/>
</dbReference>
<dbReference type="InterPro" id="IPR020843">
    <property type="entry name" value="ER"/>
</dbReference>
<name>A0A8H4VA54_9HYPO</name>
<feature type="region of interest" description="Disordered" evidence="3">
    <location>
        <begin position="141"/>
        <end position="165"/>
    </location>
</feature>
<evidence type="ECO:0000259" key="4">
    <source>
        <dbReference type="SMART" id="SM00829"/>
    </source>
</evidence>
<accession>A0A8H4VA54</accession>
<dbReference type="PANTHER" id="PTHR45348:SF2">
    <property type="entry name" value="ZINC-TYPE ALCOHOL DEHYDROGENASE-LIKE PROTEIN C2E1P3.01"/>
    <property type="match status" value="1"/>
</dbReference>
<dbReference type="Proteomes" id="UP000557566">
    <property type="component" value="Unassembled WGS sequence"/>
</dbReference>
<dbReference type="InterPro" id="IPR036291">
    <property type="entry name" value="NAD(P)-bd_dom_sf"/>
</dbReference>
<dbReference type="InterPro" id="IPR047122">
    <property type="entry name" value="Trans-enoyl_RdTase-like"/>
</dbReference>
<dbReference type="SUPFAM" id="SSF50129">
    <property type="entry name" value="GroES-like"/>
    <property type="match status" value="1"/>
</dbReference>
<comment type="similarity">
    <text evidence="1">Belongs to the zinc-containing alcohol dehydrogenase family.</text>
</comment>
<comment type="caution">
    <text evidence="5">The sequence shown here is derived from an EMBL/GenBank/DDBJ whole genome shotgun (WGS) entry which is preliminary data.</text>
</comment>
<sequence>MKAIVVATPGKAGLVRDRARPALRDDYLLVRTVAVALNPTDWKHAELTQTPGVLLGCDYAGVVDEVGPRVAKAFKKGDRVMGFAHGGNAAQPEDGAFAEHIVVKGDLQARVPDGMSFEEAATFGVGITSVGQGLYQTLGLPLPGAEPGADPGADPGAEPVAEPVAETRGRRGPILIYGGSTATGILGLQFARLSGYAPLTTCSPHNFDLVAEYGAAEAFDYGDDDAAADMRASTSDGLGLCWDTVSTAWTAGFCARALSSEGGRLATLLPLTSPRARVECADTMAYTVFGEDWAMGSRSFAARTDDFEFGKTWWTLVEGLLRQGRIRPHRIEVGTGGLQGVLEGLDRLRDSRVSGHKLVYRVGETP</sequence>
<protein>
    <recommendedName>
        <fullName evidence="4">Enoyl reductase (ER) domain-containing protein</fullName>
    </recommendedName>
</protein>
<dbReference type="Gene3D" id="3.90.180.10">
    <property type="entry name" value="Medium-chain alcohol dehydrogenases, catalytic domain"/>
    <property type="match status" value="1"/>
</dbReference>
<dbReference type="InterPro" id="IPR011032">
    <property type="entry name" value="GroES-like_sf"/>
</dbReference>
<dbReference type="SMART" id="SM00829">
    <property type="entry name" value="PKS_ER"/>
    <property type="match status" value="1"/>
</dbReference>
<dbReference type="GO" id="GO:0016651">
    <property type="term" value="F:oxidoreductase activity, acting on NAD(P)H"/>
    <property type="evidence" value="ECO:0007669"/>
    <property type="project" value="InterPro"/>
</dbReference>
<proteinExistence type="inferred from homology"/>
<dbReference type="EMBL" id="JAAVMX010000001">
    <property type="protein sequence ID" value="KAF4513677.1"/>
    <property type="molecule type" value="Genomic_DNA"/>
</dbReference>
<dbReference type="Pfam" id="PF08240">
    <property type="entry name" value="ADH_N"/>
    <property type="match status" value="1"/>
</dbReference>
<keyword evidence="6" id="KW-1185">Reference proteome</keyword>
<feature type="domain" description="Enoyl reductase (ER)" evidence="4">
    <location>
        <begin position="13"/>
        <end position="359"/>
    </location>
</feature>
<evidence type="ECO:0000313" key="6">
    <source>
        <dbReference type="Proteomes" id="UP000557566"/>
    </source>
</evidence>
<keyword evidence="2" id="KW-0560">Oxidoreductase</keyword>
<dbReference type="PANTHER" id="PTHR45348">
    <property type="entry name" value="HYPOTHETICAL OXIDOREDUCTASE (EUROFUNG)"/>
    <property type="match status" value="1"/>
</dbReference>
<evidence type="ECO:0000256" key="1">
    <source>
        <dbReference type="ARBA" id="ARBA00008072"/>
    </source>
</evidence>
<dbReference type="AlphaFoldDB" id="A0A8H4VA54"/>
<evidence type="ECO:0000313" key="5">
    <source>
        <dbReference type="EMBL" id="KAF4513677.1"/>
    </source>
</evidence>
<gene>
    <name evidence="5" type="ORF">G6O67_000918</name>
</gene>
<reference evidence="5 6" key="1">
    <citation type="journal article" date="2020" name="Genome Biol. Evol.">
        <title>A new high-quality draft genome assembly of the Chinese cordyceps Ophiocordyceps sinensis.</title>
        <authorList>
            <person name="Shu R."/>
            <person name="Zhang J."/>
            <person name="Meng Q."/>
            <person name="Zhang H."/>
            <person name="Zhou G."/>
            <person name="Li M."/>
            <person name="Wu P."/>
            <person name="Zhao Y."/>
            <person name="Chen C."/>
            <person name="Qin Q."/>
        </authorList>
    </citation>
    <scope>NUCLEOTIDE SEQUENCE [LARGE SCALE GENOMIC DNA]</scope>
    <source>
        <strain evidence="5 6">IOZ07</strain>
    </source>
</reference>
<dbReference type="InterPro" id="IPR013154">
    <property type="entry name" value="ADH-like_N"/>
</dbReference>
<dbReference type="Gene3D" id="3.40.50.720">
    <property type="entry name" value="NAD(P)-binding Rossmann-like Domain"/>
    <property type="match status" value="1"/>
</dbReference>
<dbReference type="CDD" id="cd08249">
    <property type="entry name" value="enoyl_reductase_like"/>
    <property type="match status" value="1"/>
</dbReference>
<dbReference type="OrthoDB" id="48317at2759"/>
<evidence type="ECO:0000256" key="2">
    <source>
        <dbReference type="ARBA" id="ARBA00023002"/>
    </source>
</evidence>